<organism evidence="1 2">
    <name type="scientific">Phytohabitans flavus</name>
    <dbReference type="NCBI Taxonomy" id="1076124"/>
    <lineage>
        <taxon>Bacteria</taxon>
        <taxon>Bacillati</taxon>
        <taxon>Actinomycetota</taxon>
        <taxon>Actinomycetes</taxon>
        <taxon>Micromonosporales</taxon>
        <taxon>Micromonosporaceae</taxon>
    </lineage>
</organism>
<keyword evidence="2" id="KW-1185">Reference proteome</keyword>
<reference evidence="1 2" key="2">
    <citation type="submission" date="2020-03" db="EMBL/GenBank/DDBJ databases">
        <authorList>
            <person name="Ichikawa N."/>
            <person name="Kimura A."/>
            <person name="Kitahashi Y."/>
            <person name="Uohara A."/>
        </authorList>
    </citation>
    <scope>NUCLEOTIDE SEQUENCE [LARGE SCALE GENOMIC DNA]</scope>
    <source>
        <strain evidence="1 2">NBRC 107702</strain>
    </source>
</reference>
<dbReference type="EMBL" id="AP022870">
    <property type="protein sequence ID" value="BCB75072.1"/>
    <property type="molecule type" value="Genomic_DNA"/>
</dbReference>
<dbReference type="KEGG" id="pfla:Pflav_014820"/>
<sequence>MRTRLAVGKTLATLAGGAATTSHRADLTTLGPGDYLCEIVVSGPDGLVTADHNDGRYYAVPVLSGVSERPPPCVPAAVVAHHG</sequence>
<proteinExistence type="predicted"/>
<dbReference type="Proteomes" id="UP000502508">
    <property type="component" value="Chromosome"/>
</dbReference>
<protein>
    <submittedName>
        <fullName evidence="1">Uncharacterized protein</fullName>
    </submittedName>
</protein>
<gene>
    <name evidence="1" type="ORF">Pflav_014820</name>
</gene>
<accession>A0A6F8XMM5</accession>
<name>A0A6F8XMM5_9ACTN</name>
<evidence type="ECO:0000313" key="1">
    <source>
        <dbReference type="EMBL" id="BCB75072.1"/>
    </source>
</evidence>
<reference evidence="1 2" key="1">
    <citation type="submission" date="2020-03" db="EMBL/GenBank/DDBJ databases">
        <title>Whole genome shotgun sequence of Phytohabitans flavus NBRC 107702.</title>
        <authorList>
            <person name="Komaki H."/>
            <person name="Tamura T."/>
        </authorList>
    </citation>
    <scope>NUCLEOTIDE SEQUENCE [LARGE SCALE GENOMIC DNA]</scope>
    <source>
        <strain evidence="1 2">NBRC 107702</strain>
    </source>
</reference>
<dbReference type="RefSeq" id="WP_173034654.1">
    <property type="nucleotide sequence ID" value="NZ_AP022870.1"/>
</dbReference>
<evidence type="ECO:0000313" key="2">
    <source>
        <dbReference type="Proteomes" id="UP000502508"/>
    </source>
</evidence>
<dbReference type="AlphaFoldDB" id="A0A6F8XMM5"/>